<comment type="caution">
    <text evidence="3">The sequence shown here is derived from an EMBL/GenBank/DDBJ whole genome shotgun (WGS) entry which is preliminary data.</text>
</comment>
<comment type="similarity">
    <text evidence="1">Belongs to the enoyl-CoA hydratase/isomerase family.</text>
</comment>
<reference evidence="3 4" key="1">
    <citation type="submission" date="2017-10" db="EMBL/GenBank/DDBJ databases">
        <title>The draft genome sequence of Williamsia sp. BULT 1.1 isolated from the semi-arid grassland soils from South Africa.</title>
        <authorList>
            <person name="Kabwe M.H."/>
            <person name="Govender N."/>
            <person name="Mutseka Lunga P."/>
            <person name="Vikram S."/>
            <person name="Makhalanyane T.P."/>
        </authorList>
    </citation>
    <scope>NUCLEOTIDE SEQUENCE [LARGE SCALE GENOMIC DNA]</scope>
    <source>
        <strain evidence="3 4">BULT 1.1</strain>
    </source>
</reference>
<dbReference type="SUPFAM" id="SSF54637">
    <property type="entry name" value="Thioesterase/thiol ester dehydrase-isomerase"/>
    <property type="match status" value="1"/>
</dbReference>
<dbReference type="PANTHER" id="PTHR42993:SF1">
    <property type="entry name" value="MAOC-LIKE DEHYDRATASE DOMAIN-CONTAINING PROTEIN"/>
    <property type="match status" value="1"/>
</dbReference>
<evidence type="ECO:0000313" key="4">
    <source>
        <dbReference type="Proteomes" id="UP000225108"/>
    </source>
</evidence>
<dbReference type="PANTHER" id="PTHR42993">
    <property type="entry name" value="MAOC-LIKE DEHYDRATASE DOMAIN-CONTAINING PROTEIN"/>
    <property type="match status" value="1"/>
</dbReference>
<evidence type="ECO:0000313" key="3">
    <source>
        <dbReference type="EMBL" id="PHV67059.1"/>
    </source>
</evidence>
<dbReference type="InterPro" id="IPR029069">
    <property type="entry name" value="HotDog_dom_sf"/>
</dbReference>
<dbReference type="EMBL" id="PEBD01000008">
    <property type="protein sequence ID" value="PHV67059.1"/>
    <property type="molecule type" value="Genomic_DNA"/>
</dbReference>
<organism evidence="3 4">
    <name type="scientific">Williamsia marianensis</name>
    <dbReference type="NCBI Taxonomy" id="85044"/>
    <lineage>
        <taxon>Bacteria</taxon>
        <taxon>Bacillati</taxon>
        <taxon>Actinomycetota</taxon>
        <taxon>Actinomycetes</taxon>
        <taxon>Mycobacteriales</taxon>
        <taxon>Nocardiaceae</taxon>
        <taxon>Williamsia</taxon>
    </lineage>
</organism>
<dbReference type="CDD" id="cd03450">
    <property type="entry name" value="NodN"/>
    <property type="match status" value="1"/>
</dbReference>
<gene>
    <name evidence="3" type="ORF">CSW57_12680</name>
</gene>
<proteinExistence type="inferred from homology"/>
<accession>A0A2G3PMI9</accession>
<dbReference type="Pfam" id="PF01575">
    <property type="entry name" value="MaoC_dehydratas"/>
    <property type="match status" value="1"/>
</dbReference>
<feature type="domain" description="MaoC-like" evidence="2">
    <location>
        <begin position="12"/>
        <end position="122"/>
    </location>
</feature>
<sequence length="150" mass="16259">MRTFTSLDEVRSTVGEELGSSAWLEISQQHIDAFANATGDHHWMHVDPEWAAAGPFGTTIAHGYLTMSLLSSLAGSIFAIEGPKLTLNYGINSLRLPNPVRVGARVRANAAFTSVEETPKGVRLIITNTVEIEGENKPACVAQNVRLLIF</sequence>
<name>A0A2G3PMI9_WILMA</name>
<dbReference type="Gene3D" id="3.10.129.10">
    <property type="entry name" value="Hotdog Thioesterase"/>
    <property type="match status" value="1"/>
</dbReference>
<dbReference type="Proteomes" id="UP000225108">
    <property type="component" value="Unassembled WGS sequence"/>
</dbReference>
<protein>
    <submittedName>
        <fullName evidence="3">Dehydratase</fullName>
    </submittedName>
</protein>
<dbReference type="InterPro" id="IPR002539">
    <property type="entry name" value="MaoC-like_dom"/>
</dbReference>
<dbReference type="AlphaFoldDB" id="A0A2G3PMI9"/>
<dbReference type="RefSeq" id="WP_099383056.1">
    <property type="nucleotide sequence ID" value="NZ_PEBD01000008.1"/>
</dbReference>
<evidence type="ECO:0000259" key="2">
    <source>
        <dbReference type="Pfam" id="PF01575"/>
    </source>
</evidence>
<evidence type="ECO:0000256" key="1">
    <source>
        <dbReference type="ARBA" id="ARBA00005254"/>
    </source>
</evidence>
<dbReference type="InterPro" id="IPR039375">
    <property type="entry name" value="NodN-like"/>
</dbReference>